<name>A0A1J8QHB7_9AGAM</name>
<dbReference type="Proteomes" id="UP000183567">
    <property type="component" value="Unassembled WGS sequence"/>
</dbReference>
<feature type="region of interest" description="Disordered" evidence="1">
    <location>
        <begin position="558"/>
        <end position="590"/>
    </location>
</feature>
<organism evidence="2 3">
    <name type="scientific">Rhizopogon vesiculosus</name>
    <dbReference type="NCBI Taxonomy" id="180088"/>
    <lineage>
        <taxon>Eukaryota</taxon>
        <taxon>Fungi</taxon>
        <taxon>Dikarya</taxon>
        <taxon>Basidiomycota</taxon>
        <taxon>Agaricomycotina</taxon>
        <taxon>Agaricomycetes</taxon>
        <taxon>Agaricomycetidae</taxon>
        <taxon>Boletales</taxon>
        <taxon>Suillineae</taxon>
        <taxon>Rhizopogonaceae</taxon>
        <taxon>Rhizopogon</taxon>
    </lineage>
</organism>
<evidence type="ECO:0000256" key="1">
    <source>
        <dbReference type="SAM" id="MobiDB-lite"/>
    </source>
</evidence>
<evidence type="ECO:0000313" key="2">
    <source>
        <dbReference type="EMBL" id="OJA19339.1"/>
    </source>
</evidence>
<proteinExistence type="predicted"/>
<feature type="region of interest" description="Disordered" evidence="1">
    <location>
        <begin position="366"/>
        <end position="543"/>
    </location>
</feature>
<feature type="compositionally biased region" description="Basic residues" evidence="1">
    <location>
        <begin position="377"/>
        <end position="391"/>
    </location>
</feature>
<sequence length="822" mass="89531">MSVGLNYRRQTADKESYILFEFHLSSLHIGILVHVDLKPPSLPFIAIPSPAGIIISYVSLEASGRDVFPLPVNITHFFIHHSSGSVERSATALSAASSDGISPSHIKATSRPVTPASKECEPTAVAPALNVNGVTSRTSSMGNTTAASRRKTVDLDSATITRQEAKCNQEFYVQDPVLLEPPRSPGNAAVVATGYDVSGNVNQVSTIQGNPFMIPKEEFTSVDLPAGNFLDSILSAIIQESFETSESLHFSSIEASAHINPDVTQQRITTASIENSLSPCIDIAVPNTAPTIITPFILKSAAESSIGNVVTTYATTPVKIKDTPVPVAVTYADATNLAAQYPDLASQILVAPLRMRIASREVSLTADQESAEDSLSSKRRRFRKRGRRRRRSQDDLKECQQGDSPARPSHQGDFNFAPGSWRTSQQQSRSVDPASPIPITSVERTSSLQMNRHTASAPWKEKMRSRQRESRHTGLGAPTAGVWAPIGMNKSSEASTTPPTGLATLKRSPAQEQHNPVSSRRKERARATKAMDSTTTSDWRRPGNTDVLLTELFRKAMDTGSSSATRTGCSERKSRADGPNSGTTRPANQAEKIIEDDLFCVRLPAPVTPPRKTQNLTYKPPAARAEEDHAMYQSYKLPHQRMNGSNHYATSMHTPPLYLASPPSRHSSPYVPPSPRMTELLERSELARHAKHLLEAECDVPIDITGLGLASPKETRVLQLIGPWQASDERAFHRRGAMNLGTSTTWTGSRYAGASVIEQNHDGFDGMRQRSGPMVTDETGLRNLVPPSEGLTRRSPRGGGYRSVIGQSLETSAPAMQWSRFR</sequence>
<accession>A0A1J8QHB7</accession>
<dbReference type="EMBL" id="LVVM01001096">
    <property type="protein sequence ID" value="OJA19339.1"/>
    <property type="molecule type" value="Genomic_DNA"/>
</dbReference>
<dbReference type="OrthoDB" id="2671269at2759"/>
<feature type="compositionally biased region" description="Polar residues" evidence="1">
    <location>
        <begin position="559"/>
        <end position="568"/>
    </location>
</feature>
<keyword evidence="3" id="KW-1185">Reference proteome</keyword>
<feature type="region of interest" description="Disordered" evidence="1">
    <location>
        <begin position="785"/>
        <end position="804"/>
    </location>
</feature>
<protein>
    <submittedName>
        <fullName evidence="2">Uncharacterized protein</fullName>
    </submittedName>
</protein>
<evidence type="ECO:0000313" key="3">
    <source>
        <dbReference type="Proteomes" id="UP000183567"/>
    </source>
</evidence>
<gene>
    <name evidence="2" type="ORF">AZE42_00441</name>
</gene>
<dbReference type="AlphaFoldDB" id="A0A1J8QHB7"/>
<feature type="compositionally biased region" description="Polar residues" evidence="1">
    <location>
        <begin position="421"/>
        <end position="430"/>
    </location>
</feature>
<feature type="compositionally biased region" description="Polar residues" evidence="1">
    <location>
        <begin position="442"/>
        <end position="454"/>
    </location>
</feature>
<reference evidence="2 3" key="1">
    <citation type="submission" date="2016-03" db="EMBL/GenBank/DDBJ databases">
        <title>Comparative genomics of the ectomycorrhizal sister species Rhizopogon vinicolor and Rhizopogon vesiculosus (Basidiomycota: Boletales) reveals a divergence of the mating type B locus.</title>
        <authorList>
            <person name="Mujic A.B."/>
            <person name="Kuo A."/>
            <person name="Tritt A."/>
            <person name="Lipzen A."/>
            <person name="Chen C."/>
            <person name="Johnson J."/>
            <person name="Sharma A."/>
            <person name="Barry K."/>
            <person name="Grigoriev I.V."/>
            <person name="Spatafora J.W."/>
        </authorList>
    </citation>
    <scope>NUCLEOTIDE SEQUENCE [LARGE SCALE GENOMIC DNA]</scope>
    <source>
        <strain evidence="2 3">AM-OR11-056</strain>
    </source>
</reference>
<comment type="caution">
    <text evidence="2">The sequence shown here is derived from an EMBL/GenBank/DDBJ whole genome shotgun (WGS) entry which is preliminary data.</text>
</comment>
<feature type="compositionally biased region" description="Basic and acidic residues" evidence="1">
    <location>
        <begin position="459"/>
        <end position="472"/>
    </location>
</feature>
<feature type="region of interest" description="Disordered" evidence="1">
    <location>
        <begin position="97"/>
        <end position="118"/>
    </location>
</feature>
<feature type="compositionally biased region" description="Polar residues" evidence="1">
    <location>
        <begin position="489"/>
        <end position="499"/>
    </location>
</feature>